<dbReference type="RefSeq" id="WP_155363423.1">
    <property type="nucleotide sequence ID" value="NZ_CP043930.1"/>
</dbReference>
<reference evidence="1 2" key="1">
    <citation type="submission" date="2019-09" db="EMBL/GenBank/DDBJ databases">
        <title>Gimesia benthica sp. nov., a novel bacterium isolated from deep-sea water of the Northwest Indian Ocean.</title>
        <authorList>
            <person name="Dai X."/>
        </authorList>
    </citation>
    <scope>NUCLEOTIDE SEQUENCE [LARGE SCALE GENOMIC DNA]</scope>
    <source>
        <strain evidence="1 2">E7</strain>
    </source>
</reference>
<organism evidence="1 2">
    <name type="scientific">Gimesia benthica</name>
    <dbReference type="NCBI Taxonomy" id="2608982"/>
    <lineage>
        <taxon>Bacteria</taxon>
        <taxon>Pseudomonadati</taxon>
        <taxon>Planctomycetota</taxon>
        <taxon>Planctomycetia</taxon>
        <taxon>Planctomycetales</taxon>
        <taxon>Planctomycetaceae</taxon>
        <taxon>Gimesia</taxon>
    </lineage>
</organism>
<accession>A0A6I6A9T8</accession>
<protein>
    <submittedName>
        <fullName evidence="1">Uncharacterized protein</fullName>
    </submittedName>
</protein>
<proteinExistence type="predicted"/>
<sequence>MSIELYTVEDYHYNNKNQLGILPGIPRSVISNPEIGQIIQGTEIQLIFPDGETRITKIADYYMRVPDAVKNLEELEAFGIILVLPEEYTEKEIPIGTKISLVT</sequence>
<dbReference type="EMBL" id="CP043930">
    <property type="protein sequence ID" value="QGQ22342.1"/>
    <property type="molecule type" value="Genomic_DNA"/>
</dbReference>
<dbReference type="KEGG" id="gim:F1728_06500"/>
<name>A0A6I6A9T8_9PLAN</name>
<evidence type="ECO:0000313" key="2">
    <source>
        <dbReference type="Proteomes" id="UP000427281"/>
    </source>
</evidence>
<keyword evidence="2" id="KW-1185">Reference proteome</keyword>
<dbReference type="Proteomes" id="UP000427281">
    <property type="component" value="Chromosome"/>
</dbReference>
<evidence type="ECO:0000313" key="1">
    <source>
        <dbReference type="EMBL" id="QGQ22342.1"/>
    </source>
</evidence>
<dbReference type="AlphaFoldDB" id="A0A6I6A9T8"/>
<gene>
    <name evidence="1" type="ORF">F1728_06500</name>
</gene>